<evidence type="ECO:0008006" key="4">
    <source>
        <dbReference type="Google" id="ProtNLM"/>
    </source>
</evidence>
<evidence type="ECO:0000256" key="1">
    <source>
        <dbReference type="SAM" id="SignalP"/>
    </source>
</evidence>
<evidence type="ECO:0000313" key="2">
    <source>
        <dbReference type="EMBL" id="PWN71358.1"/>
    </source>
</evidence>
<organism evidence="2 3">
    <name type="scientific">Chryseobacterium phosphatilyticum</name>
    <dbReference type="NCBI Taxonomy" id="475075"/>
    <lineage>
        <taxon>Bacteria</taxon>
        <taxon>Pseudomonadati</taxon>
        <taxon>Bacteroidota</taxon>
        <taxon>Flavobacteriia</taxon>
        <taxon>Flavobacteriales</taxon>
        <taxon>Weeksellaceae</taxon>
        <taxon>Chryseobacterium group</taxon>
        <taxon>Chryseobacterium</taxon>
    </lineage>
</organism>
<protein>
    <recommendedName>
        <fullName evidence="4">T9SS C-terminal target domain-containing protein</fullName>
    </recommendedName>
</protein>
<reference evidence="2 3" key="1">
    <citation type="submission" date="2018-04" db="EMBL/GenBank/DDBJ databases">
        <title>Draft Genome Sequence of Phosphate-Solubilizing Chryseobacterium sp. ISE14 that is a Biocontrol and Plant Growth-Promoting Rhizobacterium Isolated from Cucumber.</title>
        <authorList>
            <person name="Jeong J.-J."/>
            <person name="Sang M.K."/>
            <person name="Choi I.-G."/>
            <person name="Kim K.D."/>
        </authorList>
    </citation>
    <scope>NUCLEOTIDE SEQUENCE [LARGE SCALE GENOMIC DNA]</scope>
    <source>
        <strain evidence="2 3">ISE14</strain>
    </source>
</reference>
<gene>
    <name evidence="2" type="ORF">C1631_001675</name>
</gene>
<sequence length="227" mass="24324">MKTTTSFLVVLTFCNFMNAQVGINTSNPTNTIDINGSARVRNLANPDKKIVSADAQGVLTLISPEEIFSPKAILNTSMSATEQRSTIYEGQCFQPSDNASSCTVSLNHYSSCAGFTNAVDTQIIVGQSINTGNGQFLGTWTARYIDDKGFFGTAPVANQVPPDYPRISYPSANTSNYLGSGSFSGQCNTDIVTTINQTTGSIKVESVKRSMFAHLVYLIGVARSKSL</sequence>
<keyword evidence="3" id="KW-1185">Reference proteome</keyword>
<feature type="chain" id="PRO_5016407751" description="T9SS C-terminal target domain-containing protein" evidence="1">
    <location>
        <begin position="20"/>
        <end position="227"/>
    </location>
</feature>
<dbReference type="RefSeq" id="WP_109710002.1">
    <property type="nucleotide sequence ID" value="NZ_PPED02000001.1"/>
</dbReference>
<name>A0A316XIX2_9FLAO</name>
<proteinExistence type="predicted"/>
<dbReference type="Proteomes" id="UP000236594">
    <property type="component" value="Unassembled WGS sequence"/>
</dbReference>
<keyword evidence="1" id="KW-0732">Signal</keyword>
<evidence type="ECO:0000313" key="3">
    <source>
        <dbReference type="Proteomes" id="UP000236594"/>
    </source>
</evidence>
<comment type="caution">
    <text evidence="2">The sequence shown here is derived from an EMBL/GenBank/DDBJ whole genome shotgun (WGS) entry which is preliminary data.</text>
</comment>
<feature type="signal peptide" evidence="1">
    <location>
        <begin position="1"/>
        <end position="19"/>
    </location>
</feature>
<dbReference type="OrthoDB" id="1238878at2"/>
<dbReference type="EMBL" id="PPED02000001">
    <property type="protein sequence ID" value="PWN71358.1"/>
    <property type="molecule type" value="Genomic_DNA"/>
</dbReference>
<accession>A0A316XIX2</accession>
<dbReference type="AlphaFoldDB" id="A0A316XIX2"/>